<organism evidence="4 5">
    <name type="scientific">Novosphingobium umbonatum</name>
    <dbReference type="NCBI Taxonomy" id="1908524"/>
    <lineage>
        <taxon>Bacteria</taxon>
        <taxon>Pseudomonadati</taxon>
        <taxon>Pseudomonadota</taxon>
        <taxon>Alphaproteobacteria</taxon>
        <taxon>Sphingomonadales</taxon>
        <taxon>Sphingomonadaceae</taxon>
        <taxon>Novosphingobium</taxon>
    </lineage>
</organism>
<evidence type="ECO:0000259" key="3">
    <source>
        <dbReference type="SMART" id="SM00822"/>
    </source>
</evidence>
<proteinExistence type="inferred from homology"/>
<dbReference type="InterPro" id="IPR036291">
    <property type="entry name" value="NAD(P)-bd_dom_sf"/>
</dbReference>
<evidence type="ECO:0000256" key="1">
    <source>
        <dbReference type="ARBA" id="ARBA00006484"/>
    </source>
</evidence>
<dbReference type="OrthoDB" id="9810734at2"/>
<dbReference type="InterPro" id="IPR057326">
    <property type="entry name" value="KR_dom"/>
</dbReference>
<dbReference type="InterPro" id="IPR002347">
    <property type="entry name" value="SDR_fam"/>
</dbReference>
<name>A0A3S2Y9C5_9SPHN</name>
<reference evidence="4 5" key="1">
    <citation type="submission" date="2019-01" db="EMBL/GenBank/DDBJ databases">
        <authorList>
            <person name="Chen W.-M."/>
        </authorList>
    </citation>
    <scope>NUCLEOTIDE SEQUENCE [LARGE SCALE GENOMIC DNA]</scope>
    <source>
        <strain evidence="4 5">FSY-9</strain>
    </source>
</reference>
<accession>A0A3S2Y9C5</accession>
<dbReference type="InterPro" id="IPR020904">
    <property type="entry name" value="Sc_DH/Rdtase_CS"/>
</dbReference>
<dbReference type="SMART" id="SM00822">
    <property type="entry name" value="PKS_KR"/>
    <property type="match status" value="1"/>
</dbReference>
<gene>
    <name evidence="4" type="ORF">EOE18_06485</name>
</gene>
<comment type="similarity">
    <text evidence="1">Belongs to the short-chain dehydrogenases/reductases (SDR) family.</text>
</comment>
<dbReference type="Pfam" id="PF00106">
    <property type="entry name" value="adh_short"/>
    <property type="match status" value="1"/>
</dbReference>
<evidence type="ECO:0000313" key="4">
    <source>
        <dbReference type="EMBL" id="RVU06455.1"/>
    </source>
</evidence>
<evidence type="ECO:0000256" key="2">
    <source>
        <dbReference type="ARBA" id="ARBA00023002"/>
    </source>
</evidence>
<feature type="domain" description="Ketoreductase" evidence="3">
    <location>
        <begin position="8"/>
        <end position="187"/>
    </location>
</feature>
<dbReference type="CDD" id="cd05233">
    <property type="entry name" value="SDR_c"/>
    <property type="match status" value="1"/>
</dbReference>
<keyword evidence="2" id="KW-0560">Oxidoreductase</keyword>
<dbReference type="EMBL" id="SACO01000003">
    <property type="protein sequence ID" value="RVU06455.1"/>
    <property type="molecule type" value="Genomic_DNA"/>
</dbReference>
<dbReference type="PRINTS" id="PR00081">
    <property type="entry name" value="GDHRDH"/>
</dbReference>
<dbReference type="RefSeq" id="WP_127707371.1">
    <property type="nucleotide sequence ID" value="NZ_SACO01000003.1"/>
</dbReference>
<dbReference type="GO" id="GO:0016616">
    <property type="term" value="F:oxidoreductase activity, acting on the CH-OH group of donors, NAD or NADP as acceptor"/>
    <property type="evidence" value="ECO:0007669"/>
    <property type="project" value="UniProtKB-ARBA"/>
</dbReference>
<evidence type="ECO:0000313" key="5">
    <source>
        <dbReference type="Proteomes" id="UP000282837"/>
    </source>
</evidence>
<dbReference type="PANTHER" id="PTHR44196:SF1">
    <property type="entry name" value="DEHYDROGENASE_REDUCTASE SDR FAMILY MEMBER 7B"/>
    <property type="match status" value="1"/>
</dbReference>
<dbReference type="Proteomes" id="UP000282837">
    <property type="component" value="Unassembled WGS sequence"/>
</dbReference>
<comment type="caution">
    <text evidence="4">The sequence shown here is derived from an EMBL/GenBank/DDBJ whole genome shotgun (WGS) entry which is preliminary data.</text>
</comment>
<sequence>MDNNISGKTVIITGASSGIGEATARLLAARGARLVLGARREDRLNTIVEAIRKDGGQAIAQALDVTSPDSNAAIVERAKAEFGRIDAIFLNAGLMPNSPISALKTDEWRQMVDVNISGVLNGVAAVMPTFVAQKSGHVIATSSVAGLKAYPTTGVYCGTKWFVRAFMEVLRMESANEGTNIRTATIYPAAINTELLDTISHAGVSEGMRALYNQYGIAPERVADVVAYALNLPADTTVNEFTIGPANQPW</sequence>
<dbReference type="SUPFAM" id="SSF51735">
    <property type="entry name" value="NAD(P)-binding Rossmann-fold domains"/>
    <property type="match status" value="1"/>
</dbReference>
<dbReference type="PANTHER" id="PTHR44196">
    <property type="entry name" value="DEHYDROGENASE/REDUCTASE SDR FAMILY MEMBER 7B"/>
    <property type="match status" value="1"/>
</dbReference>
<dbReference type="FunFam" id="3.40.50.720:FF:000047">
    <property type="entry name" value="NADP-dependent L-serine/L-allo-threonine dehydrogenase"/>
    <property type="match status" value="1"/>
</dbReference>
<keyword evidence="5" id="KW-1185">Reference proteome</keyword>
<dbReference type="Gene3D" id="3.40.50.720">
    <property type="entry name" value="NAD(P)-binding Rossmann-like Domain"/>
    <property type="match status" value="1"/>
</dbReference>
<dbReference type="PROSITE" id="PS00061">
    <property type="entry name" value="ADH_SHORT"/>
    <property type="match status" value="1"/>
</dbReference>
<dbReference type="AlphaFoldDB" id="A0A3S2Y9C5"/>
<dbReference type="GO" id="GO:0016020">
    <property type="term" value="C:membrane"/>
    <property type="evidence" value="ECO:0007669"/>
    <property type="project" value="TreeGrafter"/>
</dbReference>
<protein>
    <submittedName>
        <fullName evidence="4">SDR family oxidoreductase</fullName>
    </submittedName>
</protein>